<feature type="compositionally biased region" description="Low complexity" evidence="1">
    <location>
        <begin position="27"/>
        <end position="38"/>
    </location>
</feature>
<organism evidence="3 4">
    <name type="scientific">Morus notabilis</name>
    <dbReference type="NCBI Taxonomy" id="981085"/>
    <lineage>
        <taxon>Eukaryota</taxon>
        <taxon>Viridiplantae</taxon>
        <taxon>Streptophyta</taxon>
        <taxon>Embryophyta</taxon>
        <taxon>Tracheophyta</taxon>
        <taxon>Spermatophyta</taxon>
        <taxon>Magnoliopsida</taxon>
        <taxon>eudicotyledons</taxon>
        <taxon>Gunneridae</taxon>
        <taxon>Pentapetalae</taxon>
        <taxon>rosids</taxon>
        <taxon>fabids</taxon>
        <taxon>Rosales</taxon>
        <taxon>Moraceae</taxon>
        <taxon>Moreae</taxon>
        <taxon>Morus</taxon>
    </lineage>
</organism>
<dbReference type="PANTHER" id="PTHR33429">
    <property type="entry name" value="OS02G0708000 PROTEIN-RELATED"/>
    <property type="match status" value="1"/>
</dbReference>
<keyword evidence="2" id="KW-0812">Transmembrane</keyword>
<dbReference type="OrthoDB" id="1738567at2759"/>
<evidence type="ECO:0000313" key="4">
    <source>
        <dbReference type="Proteomes" id="UP000030645"/>
    </source>
</evidence>
<evidence type="ECO:0000256" key="1">
    <source>
        <dbReference type="SAM" id="MobiDB-lite"/>
    </source>
</evidence>
<dbReference type="EMBL" id="KE346160">
    <property type="protein sequence ID" value="EXC28018.1"/>
    <property type="molecule type" value="Genomic_DNA"/>
</dbReference>
<keyword evidence="2" id="KW-0472">Membrane</keyword>
<reference evidence="4" key="1">
    <citation type="submission" date="2013-01" db="EMBL/GenBank/DDBJ databases">
        <title>Draft Genome Sequence of a Mulberry Tree, Morus notabilis C.K. Schneid.</title>
        <authorList>
            <person name="He N."/>
            <person name="Zhao S."/>
        </authorList>
    </citation>
    <scope>NUCLEOTIDE SEQUENCE</scope>
</reference>
<proteinExistence type="predicted"/>
<feature type="transmembrane region" description="Helical" evidence="2">
    <location>
        <begin position="42"/>
        <end position="62"/>
    </location>
</feature>
<feature type="compositionally biased region" description="Polar residues" evidence="1">
    <location>
        <begin position="1"/>
        <end position="11"/>
    </location>
</feature>
<sequence length="129" mass="13436">MATTLPNQQPPSVGESALPNPNEAVPGSASGGDSASASSGSIGPFFAVISVLTVLAVLSCYFGHKYNRRKAGAPLERIEIGGGFLGWVKRKCQRCMPCGQHDVEVGGNKVVFGEEKSDAKVRDGEVSQS</sequence>
<evidence type="ECO:0000313" key="3">
    <source>
        <dbReference type="EMBL" id="EXC28018.1"/>
    </source>
</evidence>
<dbReference type="AlphaFoldDB" id="W9SE29"/>
<name>W9SE29_9ROSA</name>
<protein>
    <submittedName>
        <fullName evidence="3">Uncharacterized protein</fullName>
    </submittedName>
</protein>
<evidence type="ECO:0000256" key="2">
    <source>
        <dbReference type="SAM" id="Phobius"/>
    </source>
</evidence>
<keyword evidence="4" id="KW-1185">Reference proteome</keyword>
<dbReference type="eggNOG" id="ENOG502S82R">
    <property type="taxonomic scope" value="Eukaryota"/>
</dbReference>
<dbReference type="PANTHER" id="PTHR33429:SF23">
    <property type="entry name" value="OS02G0709350 PROTEIN"/>
    <property type="match status" value="1"/>
</dbReference>
<gene>
    <name evidence="3" type="ORF">L484_022251</name>
</gene>
<dbReference type="KEGG" id="mnt:21405071"/>
<feature type="region of interest" description="Disordered" evidence="1">
    <location>
        <begin position="1"/>
        <end position="38"/>
    </location>
</feature>
<accession>W9SE29</accession>
<dbReference type="Proteomes" id="UP000030645">
    <property type="component" value="Unassembled WGS sequence"/>
</dbReference>
<keyword evidence="2" id="KW-1133">Transmembrane helix</keyword>